<gene>
    <name evidence="6" type="ORF">H9931_01900</name>
</gene>
<organism evidence="6 7">
    <name type="scientific">Candidatus Enterocloster excrementigallinarum</name>
    <dbReference type="NCBI Taxonomy" id="2838558"/>
    <lineage>
        <taxon>Bacteria</taxon>
        <taxon>Bacillati</taxon>
        <taxon>Bacillota</taxon>
        <taxon>Clostridia</taxon>
        <taxon>Lachnospirales</taxon>
        <taxon>Lachnospiraceae</taxon>
        <taxon>Enterocloster</taxon>
    </lineage>
</organism>
<keyword evidence="1 3" id="KW-0456">Lyase</keyword>
<dbReference type="GO" id="GO:0005829">
    <property type="term" value="C:cytosol"/>
    <property type="evidence" value="ECO:0007669"/>
    <property type="project" value="TreeGrafter"/>
</dbReference>
<dbReference type="PIRSF" id="PIRSF001365">
    <property type="entry name" value="DHDPS"/>
    <property type="match status" value="1"/>
</dbReference>
<reference evidence="6" key="1">
    <citation type="journal article" date="2021" name="PeerJ">
        <title>Extensive microbial diversity within the chicken gut microbiome revealed by metagenomics and culture.</title>
        <authorList>
            <person name="Gilroy R."/>
            <person name="Ravi A."/>
            <person name="Getino M."/>
            <person name="Pursley I."/>
            <person name="Horton D.L."/>
            <person name="Alikhan N.F."/>
            <person name="Baker D."/>
            <person name="Gharbi K."/>
            <person name="Hall N."/>
            <person name="Watson M."/>
            <person name="Adriaenssens E.M."/>
            <person name="Foster-Nyarko E."/>
            <person name="Jarju S."/>
            <person name="Secka A."/>
            <person name="Antonio M."/>
            <person name="Oren A."/>
            <person name="Chaudhuri R.R."/>
            <person name="La Ragione R."/>
            <person name="Hildebrand F."/>
            <person name="Pallen M.J."/>
        </authorList>
    </citation>
    <scope>NUCLEOTIDE SEQUENCE</scope>
    <source>
        <strain evidence="6">CHK198-12963</strain>
    </source>
</reference>
<dbReference type="SUPFAM" id="SSF51569">
    <property type="entry name" value="Aldolase"/>
    <property type="match status" value="1"/>
</dbReference>
<dbReference type="InterPro" id="IPR002220">
    <property type="entry name" value="DapA-like"/>
</dbReference>
<dbReference type="PROSITE" id="PS00666">
    <property type="entry name" value="DHDPS_2"/>
    <property type="match status" value="1"/>
</dbReference>
<dbReference type="EMBL" id="DWWB01000006">
    <property type="protein sequence ID" value="HJC65460.1"/>
    <property type="molecule type" value="Genomic_DNA"/>
</dbReference>
<dbReference type="Proteomes" id="UP000823863">
    <property type="component" value="Unassembled WGS sequence"/>
</dbReference>
<accession>A0A9D2PUG4</accession>
<evidence type="ECO:0000313" key="6">
    <source>
        <dbReference type="EMBL" id="HJC65460.1"/>
    </source>
</evidence>
<feature type="binding site" evidence="5">
    <location>
        <position position="207"/>
    </location>
    <ligand>
        <name>pyruvate</name>
        <dbReference type="ChEBI" id="CHEBI:15361"/>
    </ligand>
</feature>
<dbReference type="AlphaFoldDB" id="A0A9D2PUG4"/>
<evidence type="ECO:0000256" key="4">
    <source>
        <dbReference type="PIRSR" id="PIRSR001365-1"/>
    </source>
</evidence>
<sequence length="297" mass="33254">MDVRWITPAVTAIDREGHVDLEANERIYENLIEKGMDGILILGSIGEFYAICKKEKMQLIDRAVSAAAGRVPLYVGTGHMEMDECVELSNYALDKGIRAVVVISPYYMNLPDSGILNFYGQAAQKIRGNIILYNFPARTGYDLRPELVYELVKRYPNIIGLKDTVGDMGHTRAMIQKVKKDFTEFRIYSGFDEFFGHNALSGGDGCIAGLSNFAPEVAAGYARAARQEDLNGMCACQRKIDQLMAIYGVGQQFIPVIKKAMILRGMEMEPFCAQPMLEADERETEEIRKILKQAELL</sequence>
<name>A0A9D2PUG4_9FIRM</name>
<feature type="active site" description="Schiff-base intermediate with substrate" evidence="4">
    <location>
        <position position="162"/>
    </location>
</feature>
<proteinExistence type="inferred from homology"/>
<protein>
    <submittedName>
        <fullName evidence="6">Dihydrodipicolinate synthase family protein</fullName>
    </submittedName>
</protein>
<feature type="active site" description="Proton donor/acceptor" evidence="4">
    <location>
        <position position="133"/>
    </location>
</feature>
<keyword evidence="2" id="KW-0704">Schiff base</keyword>
<reference evidence="6" key="2">
    <citation type="submission" date="2021-04" db="EMBL/GenBank/DDBJ databases">
        <authorList>
            <person name="Gilroy R."/>
        </authorList>
    </citation>
    <scope>NUCLEOTIDE SEQUENCE</scope>
    <source>
        <strain evidence="6">CHK198-12963</strain>
    </source>
</reference>
<dbReference type="InterPro" id="IPR013785">
    <property type="entry name" value="Aldolase_TIM"/>
</dbReference>
<comment type="caution">
    <text evidence="6">The sequence shown here is derived from an EMBL/GenBank/DDBJ whole genome shotgun (WGS) entry which is preliminary data.</text>
</comment>
<dbReference type="Pfam" id="PF00701">
    <property type="entry name" value="DHDPS"/>
    <property type="match status" value="1"/>
</dbReference>
<evidence type="ECO:0000256" key="3">
    <source>
        <dbReference type="PIRNR" id="PIRNR001365"/>
    </source>
</evidence>
<dbReference type="CDD" id="cd00408">
    <property type="entry name" value="DHDPS-like"/>
    <property type="match status" value="1"/>
</dbReference>
<dbReference type="PANTHER" id="PTHR42849">
    <property type="entry name" value="N-ACETYLNEURAMINATE LYASE"/>
    <property type="match status" value="1"/>
</dbReference>
<evidence type="ECO:0000256" key="2">
    <source>
        <dbReference type="ARBA" id="ARBA00023270"/>
    </source>
</evidence>
<comment type="similarity">
    <text evidence="3">Belongs to the DapA family.</text>
</comment>
<evidence type="ECO:0000256" key="1">
    <source>
        <dbReference type="ARBA" id="ARBA00023239"/>
    </source>
</evidence>
<dbReference type="GO" id="GO:0008747">
    <property type="term" value="F:N-acetylneuraminate lyase activity"/>
    <property type="evidence" value="ECO:0007669"/>
    <property type="project" value="TreeGrafter"/>
</dbReference>
<dbReference type="InterPro" id="IPR020625">
    <property type="entry name" value="Schiff_base-form_aldolases_AS"/>
</dbReference>
<evidence type="ECO:0000313" key="7">
    <source>
        <dbReference type="Proteomes" id="UP000823863"/>
    </source>
</evidence>
<dbReference type="PANTHER" id="PTHR42849:SF1">
    <property type="entry name" value="N-ACETYLNEURAMINATE LYASE"/>
    <property type="match status" value="1"/>
</dbReference>
<evidence type="ECO:0000256" key="5">
    <source>
        <dbReference type="PIRSR" id="PIRSR001365-2"/>
    </source>
</evidence>
<dbReference type="GO" id="GO:0019262">
    <property type="term" value="P:N-acetylneuraminate catabolic process"/>
    <property type="evidence" value="ECO:0007669"/>
    <property type="project" value="TreeGrafter"/>
</dbReference>
<dbReference type="PRINTS" id="PR00146">
    <property type="entry name" value="DHPICSNTHASE"/>
</dbReference>
<dbReference type="Gene3D" id="3.20.20.70">
    <property type="entry name" value="Aldolase class I"/>
    <property type="match status" value="1"/>
</dbReference>
<dbReference type="SMART" id="SM01130">
    <property type="entry name" value="DHDPS"/>
    <property type="match status" value="1"/>
</dbReference>